<evidence type="ECO:0000313" key="17">
    <source>
        <dbReference type="Proteomes" id="UP000030125"/>
    </source>
</evidence>
<dbReference type="OrthoDB" id="9768878at2"/>
<dbReference type="UniPathway" id="UPA00074">
    <property type="reaction ID" value="UER00132"/>
</dbReference>
<dbReference type="PANTHER" id="PTHR43411:SF1">
    <property type="entry name" value="ADENYLOSUCCINATE LYASE"/>
    <property type="match status" value="1"/>
</dbReference>
<dbReference type="InterPro" id="IPR000362">
    <property type="entry name" value="Fumarate_lyase_fam"/>
</dbReference>
<organism evidence="16 17">
    <name type="scientific">Porphyromonas cangingivalis</name>
    <dbReference type="NCBI Taxonomy" id="36874"/>
    <lineage>
        <taxon>Bacteria</taxon>
        <taxon>Pseudomonadati</taxon>
        <taxon>Bacteroidota</taxon>
        <taxon>Bacteroidia</taxon>
        <taxon>Bacteroidales</taxon>
        <taxon>Porphyromonadaceae</taxon>
        <taxon>Porphyromonas</taxon>
    </lineage>
</organism>
<dbReference type="InterPro" id="IPR004769">
    <property type="entry name" value="Pur_lyase"/>
</dbReference>
<evidence type="ECO:0000256" key="10">
    <source>
        <dbReference type="ARBA" id="ARBA00030717"/>
    </source>
</evidence>
<gene>
    <name evidence="16" type="ORF">HQ35_03405</name>
</gene>
<proteinExistence type="inferred from homology"/>
<evidence type="ECO:0000256" key="9">
    <source>
        <dbReference type="ARBA" id="ARBA00025012"/>
    </source>
</evidence>
<dbReference type="Pfam" id="PF08328">
    <property type="entry name" value="ASL_C"/>
    <property type="match status" value="1"/>
</dbReference>
<dbReference type="PANTHER" id="PTHR43411">
    <property type="entry name" value="ADENYLOSUCCINATE LYASE"/>
    <property type="match status" value="1"/>
</dbReference>
<evidence type="ECO:0000256" key="8">
    <source>
        <dbReference type="ARBA" id="ARBA00024477"/>
    </source>
</evidence>
<dbReference type="InterPro" id="IPR047136">
    <property type="entry name" value="PurB_bact"/>
</dbReference>
<dbReference type="NCBIfam" id="TIGR00928">
    <property type="entry name" value="purB"/>
    <property type="match status" value="1"/>
</dbReference>
<dbReference type="GO" id="GO:0044208">
    <property type="term" value="P:'de novo' AMP biosynthetic process"/>
    <property type="evidence" value="ECO:0007669"/>
    <property type="project" value="UniProtKB-UniPathway"/>
</dbReference>
<name>A0A0A2EW69_PORCN</name>
<dbReference type="Gene3D" id="1.20.200.10">
    <property type="entry name" value="Fumarase/aspartase (Central domain)"/>
    <property type="match status" value="1"/>
</dbReference>
<comment type="pathway">
    <text evidence="1 13">Purine metabolism; IMP biosynthesis via de novo pathway; 5-amino-1-(5-phospho-D-ribosyl)imidazole-4-carboxamide from 5-amino-1-(5-phospho-D-ribosyl)imidazole-4-carboxylate: step 2/2.</text>
</comment>
<accession>A0A0A2EW69</accession>
<dbReference type="RefSeq" id="WP_036851069.1">
    <property type="nucleotide sequence ID" value="NZ_JQJD01000018.1"/>
</dbReference>
<protein>
    <recommendedName>
        <fullName evidence="5 12">Adenylosuccinate lyase</fullName>
        <shortName evidence="13">ASL</shortName>
        <ecNumber evidence="4 12">4.3.2.2</ecNumber>
    </recommendedName>
    <alternativeName>
        <fullName evidence="10 13">Adenylosuccinase</fullName>
    </alternativeName>
</protein>
<dbReference type="Gene3D" id="1.10.40.30">
    <property type="entry name" value="Fumarase/aspartase (C-terminal domain)"/>
    <property type="match status" value="1"/>
</dbReference>
<dbReference type="CDD" id="cd01598">
    <property type="entry name" value="PurB"/>
    <property type="match status" value="1"/>
</dbReference>
<dbReference type="PRINTS" id="PR00149">
    <property type="entry name" value="FUMRATELYASE"/>
</dbReference>
<comment type="catalytic activity">
    <reaction evidence="11">
        <text>N(6)-(1,2-dicarboxyethyl)-AMP = fumarate + AMP</text>
        <dbReference type="Rhea" id="RHEA:16853"/>
        <dbReference type="ChEBI" id="CHEBI:29806"/>
        <dbReference type="ChEBI" id="CHEBI:57567"/>
        <dbReference type="ChEBI" id="CHEBI:456215"/>
        <dbReference type="EC" id="4.3.2.2"/>
    </reaction>
    <physiologicalReaction direction="left-to-right" evidence="11">
        <dbReference type="Rhea" id="RHEA:16854"/>
    </physiologicalReaction>
</comment>
<evidence type="ECO:0000256" key="2">
    <source>
        <dbReference type="ARBA" id="ARBA00004734"/>
    </source>
</evidence>
<evidence type="ECO:0000256" key="4">
    <source>
        <dbReference type="ARBA" id="ARBA00012339"/>
    </source>
</evidence>
<dbReference type="Gene3D" id="1.10.275.10">
    <property type="entry name" value="Fumarase/aspartase (N-terminal domain)"/>
    <property type="match status" value="1"/>
</dbReference>
<keyword evidence="6 13" id="KW-0658">Purine biosynthesis</keyword>
<dbReference type="Proteomes" id="UP000030125">
    <property type="component" value="Unassembled WGS sequence"/>
</dbReference>
<reference evidence="16 17" key="1">
    <citation type="submission" date="2014-08" db="EMBL/GenBank/DDBJ databases">
        <title>Porphyromonas cangingivalis strain:COT-109_OH1386 Genome sequencing.</title>
        <authorList>
            <person name="Wallis C."/>
            <person name="Deusch O."/>
            <person name="O'Flynn C."/>
            <person name="Davis I."/>
            <person name="Jospin G."/>
            <person name="Darling A.E."/>
            <person name="Coil D.A."/>
            <person name="Alexiev A."/>
            <person name="Horsfall A."/>
            <person name="Kirkwood N."/>
            <person name="Harris S."/>
            <person name="Eisen J.A."/>
        </authorList>
    </citation>
    <scope>NUCLEOTIDE SEQUENCE [LARGE SCALE GENOMIC DNA]</scope>
    <source>
        <strain evidence="17">COT-109 OH1386</strain>
    </source>
</reference>
<dbReference type="InterPro" id="IPR022761">
    <property type="entry name" value="Fumarate_lyase_N"/>
</dbReference>
<evidence type="ECO:0000256" key="6">
    <source>
        <dbReference type="ARBA" id="ARBA00022755"/>
    </source>
</evidence>
<dbReference type="Pfam" id="PF00206">
    <property type="entry name" value="Lyase_1"/>
    <property type="match status" value="1"/>
</dbReference>
<evidence type="ECO:0000256" key="7">
    <source>
        <dbReference type="ARBA" id="ARBA00023239"/>
    </source>
</evidence>
<dbReference type="InterPro" id="IPR008948">
    <property type="entry name" value="L-Aspartase-like"/>
</dbReference>
<dbReference type="eggNOG" id="COG0015">
    <property type="taxonomic scope" value="Bacteria"/>
</dbReference>
<dbReference type="InterPro" id="IPR020557">
    <property type="entry name" value="Fumarate_lyase_CS"/>
</dbReference>
<dbReference type="GO" id="GO:0006189">
    <property type="term" value="P:'de novo' IMP biosynthetic process"/>
    <property type="evidence" value="ECO:0007669"/>
    <property type="project" value="UniProtKB-UniPathway"/>
</dbReference>
<evidence type="ECO:0000256" key="5">
    <source>
        <dbReference type="ARBA" id="ARBA00017058"/>
    </source>
</evidence>
<keyword evidence="17" id="KW-1185">Reference proteome</keyword>
<evidence type="ECO:0000256" key="3">
    <source>
        <dbReference type="ARBA" id="ARBA00008273"/>
    </source>
</evidence>
<dbReference type="GO" id="GO:0070626">
    <property type="term" value="F:(S)-2-(5-amino-1-(5-phospho-D-ribosyl)imidazole-4-carboxamido) succinate lyase (fumarate-forming) activity"/>
    <property type="evidence" value="ECO:0007669"/>
    <property type="project" value="RHEA"/>
</dbReference>
<dbReference type="NCBIfam" id="NF006764">
    <property type="entry name" value="PRK09285.1"/>
    <property type="match status" value="1"/>
</dbReference>
<dbReference type="EMBL" id="JQJD01000018">
    <property type="protein sequence ID" value="KGN81917.1"/>
    <property type="molecule type" value="Genomic_DNA"/>
</dbReference>
<evidence type="ECO:0000256" key="11">
    <source>
        <dbReference type="ARBA" id="ARBA00049115"/>
    </source>
</evidence>
<comment type="catalytic activity">
    <reaction evidence="8">
        <text>(2S)-2-[5-amino-1-(5-phospho-beta-D-ribosyl)imidazole-4-carboxamido]succinate = 5-amino-1-(5-phospho-beta-D-ribosyl)imidazole-4-carboxamide + fumarate</text>
        <dbReference type="Rhea" id="RHEA:23920"/>
        <dbReference type="ChEBI" id="CHEBI:29806"/>
        <dbReference type="ChEBI" id="CHEBI:58443"/>
        <dbReference type="ChEBI" id="CHEBI:58475"/>
        <dbReference type="EC" id="4.3.2.2"/>
    </reaction>
    <physiologicalReaction direction="left-to-right" evidence="8">
        <dbReference type="Rhea" id="RHEA:23921"/>
    </physiologicalReaction>
</comment>
<comment type="function">
    <text evidence="9">Catalyzes two reactions in de novo purine nucleotide biosynthesis. Catalyzes the breakdown of 5-aminoimidazole- (N-succinylocarboxamide) ribotide (SAICAR or 2-[5-amino-1-(5-phospho-beta-D-ribosyl)imidazole-4-carboxamido]succinate) to 5-aminoimidazole-4-carboxamide ribotide (AICAR or 5-amino-1-(5-phospho-beta-D-ribosyl)imidazole-4-carboxamide) and fumarate, and of adenylosuccinate (ADS or N(6)-(1,2-dicarboxyethyl)-AMP) to adenosine monophosphate (AMP) and fumarate.</text>
</comment>
<evidence type="ECO:0000256" key="12">
    <source>
        <dbReference type="NCBIfam" id="TIGR00928"/>
    </source>
</evidence>
<dbReference type="InterPro" id="IPR024083">
    <property type="entry name" value="Fumarase/histidase_N"/>
</dbReference>
<evidence type="ECO:0000259" key="14">
    <source>
        <dbReference type="Pfam" id="PF00206"/>
    </source>
</evidence>
<evidence type="ECO:0000256" key="13">
    <source>
        <dbReference type="RuleBase" id="RU361172"/>
    </source>
</evidence>
<dbReference type="GO" id="GO:0004018">
    <property type="term" value="F:N6-(1,2-dicarboxyethyl)AMP AMP-lyase (fumarate-forming) activity"/>
    <property type="evidence" value="ECO:0007669"/>
    <property type="project" value="UniProtKB-UniRule"/>
</dbReference>
<feature type="domain" description="Fumarate lyase N-terminal" evidence="14">
    <location>
        <begin position="14"/>
        <end position="312"/>
    </location>
</feature>
<dbReference type="InterPro" id="IPR013539">
    <property type="entry name" value="PurB_C"/>
</dbReference>
<comment type="similarity">
    <text evidence="3 13">Belongs to the lyase 1 family. Adenylosuccinate lyase subfamily.</text>
</comment>
<sequence length="448" mass="50698">MALSSLTAVTPIDGRYGRQTAVLSNYFSEFALIKYRIHVEIEYLIALSETIEVSDALADQEVRRQLRDIVTNFTEVDALRVKEIESVTNHDVKAVEYFIKERIGGTPVDAAREFVHFGLTSQDINNTAQPVMLKRAMDEVWVPMLEEIIAKIDKCADEWMDIPMLAKTHGQPASPTKLGKEFKVFAYRLEQQLALLKAIPHTVKFGGATGNMNAHHVAYPDVDWRGFARKFAGEYLGLGLEEYTTQISNYDNLAALFDAMKRIFVILIDLSRDVWQYISMEYFKQKIKEGEVGSSAMPHKVNPIDFENAEGNLGLAIAMCEHLAHKLPISRLQRDLTDSTVMRNMGLPFAYSMIALSSLKKGFDKILLNEDAVLRDLDAALPVVAEALQTILRREAYPNPYEALKALTRTNERLTTERLIEFIDSLDVPTHIKEEMKAITPRTYTGVY</sequence>
<dbReference type="UniPathway" id="UPA00075">
    <property type="reaction ID" value="UER00336"/>
</dbReference>
<dbReference type="STRING" id="36874.HQ34_09615"/>
<evidence type="ECO:0000313" key="16">
    <source>
        <dbReference type="EMBL" id="KGN81917.1"/>
    </source>
</evidence>
<evidence type="ECO:0000259" key="15">
    <source>
        <dbReference type="Pfam" id="PF08328"/>
    </source>
</evidence>
<dbReference type="PROSITE" id="PS00163">
    <property type="entry name" value="FUMARATE_LYASES"/>
    <property type="match status" value="1"/>
</dbReference>
<evidence type="ECO:0000256" key="1">
    <source>
        <dbReference type="ARBA" id="ARBA00004706"/>
    </source>
</evidence>
<dbReference type="EC" id="4.3.2.2" evidence="4 12"/>
<feature type="domain" description="Adenylosuccinate lyase PurB C-terminal" evidence="15">
    <location>
        <begin position="330"/>
        <end position="445"/>
    </location>
</feature>
<dbReference type="AlphaFoldDB" id="A0A0A2EW69"/>
<comment type="pathway">
    <text evidence="2 13">Purine metabolism; AMP biosynthesis via de novo pathway; AMP from IMP: step 2/2.</text>
</comment>
<dbReference type="SUPFAM" id="SSF48557">
    <property type="entry name" value="L-aspartase-like"/>
    <property type="match status" value="1"/>
</dbReference>
<keyword evidence="7 13" id="KW-0456">Lyase</keyword>
<comment type="caution">
    <text evidence="16">The sequence shown here is derived from an EMBL/GenBank/DDBJ whole genome shotgun (WGS) entry which is preliminary data.</text>
</comment>